<evidence type="ECO:0000313" key="6">
    <source>
        <dbReference type="Proteomes" id="UP000095591"/>
    </source>
</evidence>
<dbReference type="SUPFAM" id="SSF53756">
    <property type="entry name" value="UDP-Glycosyltransferase/glycogen phosphorylase"/>
    <property type="match status" value="1"/>
</dbReference>
<name>A0A173S1M9_PARDI</name>
<dbReference type="PANTHER" id="PTHR12526:SF629">
    <property type="entry name" value="TEICHURONIC ACID BIOSYNTHESIS GLYCOSYLTRANSFERASE TUAH-RELATED"/>
    <property type="match status" value="1"/>
</dbReference>
<dbReference type="AlphaFoldDB" id="A0A173S1M9"/>
<dbReference type="GO" id="GO:0016757">
    <property type="term" value="F:glycosyltransferase activity"/>
    <property type="evidence" value="ECO:0007669"/>
    <property type="project" value="UniProtKB-KW"/>
</dbReference>
<dbReference type="Proteomes" id="UP000095591">
    <property type="component" value="Unassembled WGS sequence"/>
</dbReference>
<dbReference type="Pfam" id="PF13439">
    <property type="entry name" value="Glyco_transf_4"/>
    <property type="match status" value="1"/>
</dbReference>
<dbReference type="EMBL" id="JAQMPJ010000003">
    <property type="protein sequence ID" value="MDB9004447.1"/>
    <property type="molecule type" value="Genomic_DNA"/>
</dbReference>
<evidence type="ECO:0000256" key="1">
    <source>
        <dbReference type="ARBA" id="ARBA00022676"/>
    </source>
</evidence>
<dbReference type="EMBL" id="CYXP01000001">
    <property type="protein sequence ID" value="CUM84314.1"/>
    <property type="molecule type" value="Genomic_DNA"/>
</dbReference>
<accession>A0A173S1M9</accession>
<dbReference type="GeneID" id="93525237"/>
<organism evidence="4 6">
    <name type="scientific">Parabacteroides distasonis</name>
    <dbReference type="NCBI Taxonomy" id="823"/>
    <lineage>
        <taxon>Bacteria</taxon>
        <taxon>Pseudomonadati</taxon>
        <taxon>Bacteroidota</taxon>
        <taxon>Bacteroidia</taxon>
        <taxon>Bacteroidales</taxon>
        <taxon>Tannerellaceae</taxon>
        <taxon>Parabacteroides</taxon>
    </lineage>
</organism>
<reference evidence="4 6" key="1">
    <citation type="submission" date="2015-09" db="EMBL/GenBank/DDBJ databases">
        <authorList>
            <consortium name="Pathogen Informatics"/>
        </authorList>
    </citation>
    <scope>NUCLEOTIDE SEQUENCE [LARGE SCALE GENOMIC DNA]</scope>
    <source>
        <strain evidence="4 6">2789STDY5608872</strain>
    </source>
</reference>
<dbReference type="RefSeq" id="WP_057318828.1">
    <property type="nucleotide sequence ID" value="NZ_CAXVLJ010000011.1"/>
</dbReference>
<evidence type="ECO:0000313" key="4">
    <source>
        <dbReference type="EMBL" id="CUM84314.1"/>
    </source>
</evidence>
<keyword evidence="2 4" id="KW-0808">Transferase</keyword>
<sequence>MKRKILLIHNGYPLGEEVGDKVRVLNMAQSLQKIGLKVFFLAFYKRGFSALRKERANAPMDVKCFFIYTLPDRLGLTGIAALYRALYTWWIVKRYGIELIQIETSLSASCVRFVDRTIPVFTDFHADPVPELEMNGHSREYIRKTIRDIRYILKRSQKVIAVSNNLLMNLREYYPYEGKTAVLPCSFNEHIFQEVNVCASQELRKELGLEGRIVLCYLGGTHRWQCIEETLDLFMRLRQLDPRYFLCIYTNGDLSPFMNRLNLLTGNYLCKGLPYKKVPLFLSIVDAGFVLRQKSLVNINASPTKTAEYLASGAMVVATKYSGDAPVLIQESGCGFLLDGVQPSDNELMALHKRILSYMESREIYASKARAYAFNERVWISNERKLAELYEEYGL</sequence>
<proteinExistence type="predicted"/>
<dbReference type="Gene3D" id="3.40.50.2000">
    <property type="entry name" value="Glycogen Phosphorylase B"/>
    <property type="match status" value="2"/>
</dbReference>
<dbReference type="EC" id="2.4.-.-" evidence="5"/>
<dbReference type="InterPro" id="IPR028098">
    <property type="entry name" value="Glyco_trans_4-like_N"/>
</dbReference>
<dbReference type="Proteomes" id="UP001210126">
    <property type="component" value="Unassembled WGS sequence"/>
</dbReference>
<reference evidence="5" key="2">
    <citation type="submission" date="2023-01" db="EMBL/GenBank/DDBJ databases">
        <title>Human gut microbiome strain richness.</title>
        <authorList>
            <person name="Chen-Liaw A."/>
        </authorList>
    </citation>
    <scope>NUCLEOTIDE SEQUENCE</scope>
    <source>
        <strain evidence="5">RTP21484st1_E5_RTP21484_190118</strain>
    </source>
</reference>
<dbReference type="PANTHER" id="PTHR12526">
    <property type="entry name" value="GLYCOSYLTRANSFERASE"/>
    <property type="match status" value="1"/>
</dbReference>
<feature type="domain" description="Glycosyltransferase subfamily 4-like N-terminal" evidence="3">
    <location>
        <begin position="22"/>
        <end position="186"/>
    </location>
</feature>
<evidence type="ECO:0000259" key="3">
    <source>
        <dbReference type="Pfam" id="PF13439"/>
    </source>
</evidence>
<gene>
    <name evidence="4" type="ORF">ERS852429_00849</name>
    <name evidence="5" type="ORF">PN599_05480</name>
</gene>
<evidence type="ECO:0000313" key="5">
    <source>
        <dbReference type="EMBL" id="MDB9004447.1"/>
    </source>
</evidence>
<keyword evidence="1 5" id="KW-0328">Glycosyltransferase</keyword>
<evidence type="ECO:0000256" key="2">
    <source>
        <dbReference type="ARBA" id="ARBA00022679"/>
    </source>
</evidence>
<protein>
    <submittedName>
        <fullName evidence="5">Glycosyltransferase</fullName>
        <ecNumber evidence="5">2.4.-.-</ecNumber>
    </submittedName>
    <submittedName>
        <fullName evidence="4">Putative glycosyl transferase</fullName>
    </submittedName>
</protein>